<name>A0A4Q7KHR5_9PSEU</name>
<dbReference type="OrthoDB" id="7067492at2"/>
<evidence type="ECO:0000313" key="2">
    <source>
        <dbReference type="Proteomes" id="UP000294257"/>
    </source>
</evidence>
<proteinExistence type="predicted"/>
<evidence type="ECO:0008006" key="3">
    <source>
        <dbReference type="Google" id="ProtNLM"/>
    </source>
</evidence>
<accession>A0A4Q7KHR5</accession>
<evidence type="ECO:0000313" key="1">
    <source>
        <dbReference type="EMBL" id="RZS34832.1"/>
    </source>
</evidence>
<dbReference type="RefSeq" id="WP_130346275.1">
    <property type="nucleotide sequence ID" value="NZ_SGWQ01000008.1"/>
</dbReference>
<reference evidence="1 2" key="1">
    <citation type="submission" date="2019-02" db="EMBL/GenBank/DDBJ databases">
        <title>Genomic Encyclopedia of Type Strains, Phase IV (KMG-IV): sequencing the most valuable type-strain genomes for metagenomic binning, comparative biology and taxonomic classification.</title>
        <authorList>
            <person name="Goeker M."/>
        </authorList>
    </citation>
    <scope>NUCLEOTIDE SEQUENCE [LARGE SCALE GENOMIC DNA]</scope>
    <source>
        <strain evidence="1 2">DSM 101727</strain>
    </source>
</reference>
<dbReference type="SUPFAM" id="SSF55961">
    <property type="entry name" value="Bet v1-like"/>
    <property type="match status" value="1"/>
</dbReference>
<comment type="caution">
    <text evidence="1">The sequence shown here is derived from an EMBL/GenBank/DDBJ whole genome shotgun (WGS) entry which is preliminary data.</text>
</comment>
<sequence length="168" mass="18686">MIKNVHERTYPVPASTMAPLLDRIAEPGNPLWPTEKWPPLVLDRPLGAGADGGHGPIRYTCTAYEPGRRVEFTFKPPTGLDGTHTFILTDNGDGTCALRHELIGTAPGLNRIMWAIAIRWMHDALLEGLLDKAAHAVDHPPARPFIWPVWTRLVYRVFGLLQKKGARV</sequence>
<gene>
    <name evidence="1" type="ORF">EV193_108181</name>
</gene>
<dbReference type="Gene3D" id="3.30.530.20">
    <property type="match status" value="1"/>
</dbReference>
<keyword evidence="2" id="KW-1185">Reference proteome</keyword>
<organism evidence="1 2">
    <name type="scientific">Herbihabitans rhizosphaerae</name>
    <dbReference type="NCBI Taxonomy" id="1872711"/>
    <lineage>
        <taxon>Bacteria</taxon>
        <taxon>Bacillati</taxon>
        <taxon>Actinomycetota</taxon>
        <taxon>Actinomycetes</taxon>
        <taxon>Pseudonocardiales</taxon>
        <taxon>Pseudonocardiaceae</taxon>
        <taxon>Herbihabitans</taxon>
    </lineage>
</organism>
<dbReference type="EMBL" id="SGWQ01000008">
    <property type="protein sequence ID" value="RZS34832.1"/>
    <property type="molecule type" value="Genomic_DNA"/>
</dbReference>
<protein>
    <recommendedName>
        <fullName evidence="3">Polyketide cyclase/dehydrase/lipid transport protein</fullName>
    </recommendedName>
</protein>
<dbReference type="InterPro" id="IPR023393">
    <property type="entry name" value="START-like_dom_sf"/>
</dbReference>
<dbReference type="Proteomes" id="UP000294257">
    <property type="component" value="Unassembled WGS sequence"/>
</dbReference>
<dbReference type="AlphaFoldDB" id="A0A4Q7KHR5"/>